<dbReference type="GO" id="GO:0015627">
    <property type="term" value="C:type II protein secretion system complex"/>
    <property type="evidence" value="ECO:0007669"/>
    <property type="project" value="InterPro"/>
</dbReference>
<evidence type="ECO:0000256" key="10">
    <source>
        <dbReference type="PIRNR" id="PIRNR015761"/>
    </source>
</evidence>
<dbReference type="PIRSF" id="PIRSF015761">
    <property type="entry name" value="Protein_L"/>
    <property type="match status" value="1"/>
</dbReference>
<keyword evidence="8" id="KW-1133">Transmembrane helix</keyword>
<evidence type="ECO:0000256" key="5">
    <source>
        <dbReference type="ARBA" id="ARBA00022519"/>
    </source>
</evidence>
<gene>
    <name evidence="13" type="ORF">HF209_05120</name>
    <name evidence="14" type="ORF">HF257_04915</name>
</gene>
<dbReference type="InterPro" id="IPR043129">
    <property type="entry name" value="ATPase_NBD"/>
</dbReference>
<evidence type="ECO:0000256" key="9">
    <source>
        <dbReference type="ARBA" id="ARBA00023136"/>
    </source>
</evidence>
<evidence type="ECO:0000313" key="16">
    <source>
        <dbReference type="Proteomes" id="UP000534677"/>
    </source>
</evidence>
<keyword evidence="4" id="KW-1003">Cell membrane</keyword>
<comment type="subcellular location">
    <subcellularLocation>
        <location evidence="1">Cell inner membrane</location>
        <topology evidence="1">Single-pass membrane protein</topology>
    </subcellularLocation>
</comment>
<dbReference type="EMBL" id="JAAXCZ010000002">
    <property type="protein sequence ID" value="MBC2380314.1"/>
    <property type="molecule type" value="Genomic_DNA"/>
</dbReference>
<dbReference type="InterPro" id="IPR024230">
    <property type="entry name" value="GspL_cyto_dom"/>
</dbReference>
<dbReference type="Gene3D" id="3.30.420.380">
    <property type="match status" value="1"/>
</dbReference>
<dbReference type="Gene3D" id="3.30.1360.100">
    <property type="entry name" value="General secretion pathway protein M, EpsM"/>
    <property type="match status" value="1"/>
</dbReference>
<evidence type="ECO:0000256" key="6">
    <source>
        <dbReference type="ARBA" id="ARBA00022692"/>
    </source>
</evidence>
<evidence type="ECO:0000313" key="15">
    <source>
        <dbReference type="Proteomes" id="UP000520513"/>
    </source>
</evidence>
<comment type="function">
    <text evidence="10">Inner membrane component of the type II secretion system required for the energy-dependent secretion of extracellular factors such as proteases and toxins from the periplasm.</text>
</comment>
<dbReference type="GO" id="GO:0009276">
    <property type="term" value="C:Gram-negative-bacterium-type cell wall"/>
    <property type="evidence" value="ECO:0007669"/>
    <property type="project" value="InterPro"/>
</dbReference>
<dbReference type="AlphaFoldDB" id="A0A7X1AJ54"/>
<keyword evidence="7 10" id="KW-0653">Protein transport</keyword>
<evidence type="ECO:0000256" key="4">
    <source>
        <dbReference type="ARBA" id="ARBA00022475"/>
    </source>
</evidence>
<evidence type="ECO:0000259" key="11">
    <source>
        <dbReference type="Pfam" id="PF05134"/>
    </source>
</evidence>
<comment type="caution">
    <text evidence="14">The sequence shown here is derived from an EMBL/GenBank/DDBJ whole genome shotgun (WGS) entry which is preliminary data.</text>
</comment>
<name>A0A7X1AJ54_9PSED</name>
<evidence type="ECO:0000256" key="8">
    <source>
        <dbReference type="ARBA" id="ARBA00022989"/>
    </source>
</evidence>
<keyword evidence="5" id="KW-0997">Cell inner membrane</keyword>
<evidence type="ECO:0000256" key="2">
    <source>
        <dbReference type="ARBA" id="ARBA00005318"/>
    </source>
</evidence>
<dbReference type="EMBL" id="JAAXCY010000002">
    <property type="protein sequence ID" value="MBC2405335.1"/>
    <property type="molecule type" value="Genomic_DNA"/>
</dbReference>
<dbReference type="GO" id="GO:0005886">
    <property type="term" value="C:plasma membrane"/>
    <property type="evidence" value="ECO:0007669"/>
    <property type="project" value="UniProtKB-SubCell"/>
</dbReference>
<dbReference type="RefSeq" id="WP_185704898.1">
    <property type="nucleotide sequence ID" value="NZ_JAAXCY010000002.1"/>
</dbReference>
<evidence type="ECO:0000256" key="1">
    <source>
        <dbReference type="ARBA" id="ARBA00004377"/>
    </source>
</evidence>
<keyword evidence="16" id="KW-1185">Reference proteome</keyword>
<dbReference type="NCBIfam" id="TIGR01709">
    <property type="entry name" value="typeII_sec_gspL"/>
    <property type="match status" value="1"/>
</dbReference>
<evidence type="ECO:0000256" key="7">
    <source>
        <dbReference type="ARBA" id="ARBA00022927"/>
    </source>
</evidence>
<dbReference type="Proteomes" id="UP000520513">
    <property type="component" value="Unassembled WGS sequence"/>
</dbReference>
<dbReference type="InterPro" id="IPR007812">
    <property type="entry name" value="T2SS_protein-GspL"/>
</dbReference>
<evidence type="ECO:0000259" key="12">
    <source>
        <dbReference type="Pfam" id="PF12693"/>
    </source>
</evidence>
<dbReference type="Proteomes" id="UP000534677">
    <property type="component" value="Unassembled WGS sequence"/>
</dbReference>
<comment type="similarity">
    <text evidence="2 10">Belongs to the GSP L family.</text>
</comment>
<protein>
    <recommendedName>
        <fullName evidence="10">Type II secretion system protein L</fullName>
        <shortName evidence="10">T2SS protein L</shortName>
    </recommendedName>
</protein>
<evidence type="ECO:0000256" key="3">
    <source>
        <dbReference type="ARBA" id="ARBA00022448"/>
    </source>
</evidence>
<keyword evidence="9" id="KW-0472">Membrane</keyword>
<evidence type="ECO:0000313" key="13">
    <source>
        <dbReference type="EMBL" id="MBC2380314.1"/>
    </source>
</evidence>
<dbReference type="SUPFAM" id="SSF53067">
    <property type="entry name" value="Actin-like ATPase domain"/>
    <property type="match status" value="1"/>
</dbReference>
<feature type="domain" description="GspL cytoplasmic actin-ATPase-like" evidence="11">
    <location>
        <begin position="39"/>
        <end position="137"/>
    </location>
</feature>
<sequence>MKNWLHLSAEGLAAPSDEWPCLLWRAAGDCERMRLAEAAQRLAGQPVDLLLPMEMCSFLRTEPWPSKRRPDAQAIAFAIEEQLGEDLEGVHVCAGRRDRQGRYPVLVTHKARFRALLHLLAALGIQVRSVKVDANLLLDDSTDAVDWLDRRVVGGNLHVALSPQGLKAIEPLLVEPLQWLGDTDSRMLIEAALWSGHGQSIDLLQGEFGRARRAWPWVTLALAATLLFMVDWGFKRVRIQTLEGQAQQLYAQSLQRFQALYPQQTRVVDLSAQLDALQRQGATASTTALAHLVWLTEQVIGGGDVDVQRIDFQAGDGWKVQLTTSSFNELERLRERGQQSGIPVRIGNASKNGNRVQAVLMWEQSL</sequence>
<reference evidence="15 16" key="1">
    <citation type="submission" date="2020-04" db="EMBL/GenBank/DDBJ databases">
        <title>Pseudomonas crami sp. nov., a novel proteolytic bacterial species isolated from cream.</title>
        <authorList>
            <person name="Hofmann K."/>
            <person name="Woller A."/>
            <person name="Huptas C."/>
            <person name="Wenning M."/>
            <person name="Scherer S."/>
            <person name="Doll E.V."/>
        </authorList>
    </citation>
    <scope>NUCLEOTIDE SEQUENCE [LARGE SCALE GENOMIC DNA]</scope>
    <source>
        <strain evidence="13 16">WS 5096</strain>
        <strain evidence="14 15">WS 5106</strain>
    </source>
</reference>
<proteinExistence type="inferred from homology"/>
<dbReference type="Pfam" id="PF05134">
    <property type="entry name" value="T2SSL"/>
    <property type="match status" value="1"/>
</dbReference>
<keyword evidence="6" id="KW-0812">Transmembrane</keyword>
<evidence type="ECO:0000313" key="14">
    <source>
        <dbReference type="EMBL" id="MBC2405335.1"/>
    </source>
</evidence>
<dbReference type="Pfam" id="PF12693">
    <property type="entry name" value="GspL_C"/>
    <property type="match status" value="1"/>
</dbReference>
<organism evidence="14 15">
    <name type="scientific">Pseudomonas cremoris</name>
    <dbReference type="NCBI Taxonomy" id="2724178"/>
    <lineage>
        <taxon>Bacteria</taxon>
        <taxon>Pseudomonadati</taxon>
        <taxon>Pseudomonadota</taxon>
        <taxon>Gammaproteobacteria</taxon>
        <taxon>Pseudomonadales</taxon>
        <taxon>Pseudomonadaceae</taxon>
        <taxon>Pseudomonas</taxon>
    </lineage>
</organism>
<dbReference type="InterPro" id="IPR025691">
    <property type="entry name" value="GspL_pp_dom"/>
</dbReference>
<feature type="domain" description="GspL periplasmic" evidence="12">
    <location>
        <begin position="216"/>
        <end position="361"/>
    </location>
</feature>
<accession>A0A7X1AJ54</accession>
<dbReference type="GO" id="GO:0015628">
    <property type="term" value="P:protein secretion by the type II secretion system"/>
    <property type="evidence" value="ECO:0007669"/>
    <property type="project" value="InterPro"/>
</dbReference>
<keyword evidence="3 10" id="KW-0813">Transport</keyword>